<dbReference type="Proteomes" id="UP000717328">
    <property type="component" value="Unassembled WGS sequence"/>
</dbReference>
<gene>
    <name evidence="1" type="ORF">H0H81_011135</name>
</gene>
<dbReference type="AlphaFoldDB" id="A0A9P7GLL1"/>
<keyword evidence="2" id="KW-1185">Reference proteome</keyword>
<sequence>MLNIKKDDRCKAWAVDLPDVDKKLAESITSHIAGKFKDGGARALGPQDVFVGPRTMRASCLLLLHEANTAQCCCCDLSMDKGEAKEGESPTKPSSSTIKIMFDEIPAARYSRLMTKEFFVVGAHLVASNDSYHVELKRNRSNDDTSGNLV</sequence>
<dbReference type="EMBL" id="JABCKI010000370">
    <property type="protein sequence ID" value="KAG5650763.1"/>
    <property type="molecule type" value="Genomic_DNA"/>
</dbReference>
<reference evidence="1" key="1">
    <citation type="submission" date="2021-02" db="EMBL/GenBank/DDBJ databases">
        <authorList>
            <person name="Nieuwenhuis M."/>
            <person name="Van De Peppel L.J.J."/>
        </authorList>
    </citation>
    <scope>NUCLEOTIDE SEQUENCE</scope>
    <source>
        <strain evidence="1">D49</strain>
    </source>
</reference>
<comment type="caution">
    <text evidence="1">The sequence shown here is derived from an EMBL/GenBank/DDBJ whole genome shotgun (WGS) entry which is preliminary data.</text>
</comment>
<protein>
    <submittedName>
        <fullName evidence="1">Uncharacterized protein</fullName>
    </submittedName>
</protein>
<name>A0A9P7GLL1_9AGAR</name>
<organism evidence="1 2">
    <name type="scientific">Sphagnurus paluster</name>
    <dbReference type="NCBI Taxonomy" id="117069"/>
    <lineage>
        <taxon>Eukaryota</taxon>
        <taxon>Fungi</taxon>
        <taxon>Dikarya</taxon>
        <taxon>Basidiomycota</taxon>
        <taxon>Agaricomycotina</taxon>
        <taxon>Agaricomycetes</taxon>
        <taxon>Agaricomycetidae</taxon>
        <taxon>Agaricales</taxon>
        <taxon>Tricholomatineae</taxon>
        <taxon>Lyophyllaceae</taxon>
        <taxon>Sphagnurus</taxon>
    </lineage>
</organism>
<evidence type="ECO:0000313" key="2">
    <source>
        <dbReference type="Proteomes" id="UP000717328"/>
    </source>
</evidence>
<reference evidence="1" key="2">
    <citation type="submission" date="2021-10" db="EMBL/GenBank/DDBJ databases">
        <title>Phylogenomics reveals ancestral predisposition of the termite-cultivated fungus Termitomyces towards a domesticated lifestyle.</title>
        <authorList>
            <person name="Auxier B."/>
            <person name="Grum-Grzhimaylo A."/>
            <person name="Cardenas M.E."/>
            <person name="Lodge J.D."/>
            <person name="Laessoe T."/>
            <person name="Pedersen O."/>
            <person name="Smith M.E."/>
            <person name="Kuyper T.W."/>
            <person name="Franco-Molano E.A."/>
            <person name="Baroni T.J."/>
            <person name="Aanen D.K."/>
        </authorList>
    </citation>
    <scope>NUCLEOTIDE SEQUENCE</scope>
    <source>
        <strain evidence="1">D49</strain>
    </source>
</reference>
<accession>A0A9P7GLL1</accession>
<evidence type="ECO:0000313" key="1">
    <source>
        <dbReference type="EMBL" id="KAG5650763.1"/>
    </source>
</evidence>
<proteinExistence type="predicted"/>